<organism evidence="6">
    <name type="scientific">Arcella intermedia</name>
    <dbReference type="NCBI Taxonomy" id="1963864"/>
    <lineage>
        <taxon>Eukaryota</taxon>
        <taxon>Amoebozoa</taxon>
        <taxon>Tubulinea</taxon>
        <taxon>Elardia</taxon>
        <taxon>Arcellinida</taxon>
        <taxon>Sphaerothecina</taxon>
        <taxon>Arcellidae</taxon>
        <taxon>Arcella</taxon>
    </lineage>
</organism>
<keyword evidence="4" id="KW-0967">Endosome</keyword>
<evidence type="ECO:0000313" key="6">
    <source>
        <dbReference type="EMBL" id="NDV33981.1"/>
    </source>
</evidence>
<dbReference type="GO" id="GO:0007034">
    <property type="term" value="P:vacuolar transport"/>
    <property type="evidence" value="ECO:0007669"/>
    <property type="project" value="TreeGrafter"/>
</dbReference>
<dbReference type="AlphaFoldDB" id="A0A6B2LAL5"/>
<dbReference type="InterPro" id="IPR040057">
    <property type="entry name" value="Spe-39"/>
</dbReference>
<reference evidence="6" key="1">
    <citation type="journal article" date="2020" name="J. Eukaryot. Microbiol.">
        <title>De novo Sequencing, Assembly and Annotation of the Transcriptome for the Free-Living Testate Amoeba Arcella intermedia.</title>
        <authorList>
            <person name="Ribeiro G.M."/>
            <person name="Porfirio-Sousa A.L."/>
            <person name="Maurer-Alcala X.X."/>
            <person name="Katz L.A."/>
            <person name="Lahr D.J.G."/>
        </authorList>
    </citation>
    <scope>NUCLEOTIDE SEQUENCE</scope>
</reference>
<evidence type="ECO:0000256" key="5">
    <source>
        <dbReference type="ARBA" id="ARBA00023329"/>
    </source>
</evidence>
<accession>A0A6B2LAL5</accession>
<proteinExistence type="predicted"/>
<dbReference type="PANTHER" id="PTHR13364">
    <property type="entry name" value="DEFECTIVE SPERMATOGENESIS PROTEIN 39"/>
    <property type="match status" value="1"/>
</dbReference>
<protein>
    <submittedName>
        <fullName evidence="6">Uncharacterized protein</fullName>
    </submittedName>
</protein>
<comment type="subcellular location">
    <subcellularLocation>
        <location evidence="2">Cytoplasmic vesicle</location>
    </subcellularLocation>
    <subcellularLocation>
        <location evidence="1">Early endosome</location>
    </subcellularLocation>
    <subcellularLocation>
        <location evidence="3">Late endosome</location>
    </subcellularLocation>
</comment>
<evidence type="ECO:0000256" key="1">
    <source>
        <dbReference type="ARBA" id="ARBA00004412"/>
    </source>
</evidence>
<sequence>MEKEMFIQQLNKALKDQYNLLHQNPQKMDDHIKEEYDILLQRLDSTLRLVNNLLLENQALNDKFNHSKNSRLLQEQSDKLLYSLEQSKDNEIQKLSDECDNLKLVWRNSLNEQSFLTDINEKYRKYLVNMERALDAFKEANPSFAIKQIKDFGNPQFIYNCNTIQQKKQLLSLATQTQVPDVMQTVIWFIKASTPTAQFDYLLFEFPTAVSSFLNFLEEIGDRKEWERIMLATNRKEDYAFYLFNNALKQEQAVEKLSGLQRCLRFIKEHSCRSQDTELIEEYIVQFTIDASNLLEDNDN</sequence>
<dbReference type="PANTHER" id="PTHR13364:SF6">
    <property type="entry name" value="SPERMATOGENESIS-DEFECTIVE PROTEIN 39 HOMOLOG"/>
    <property type="match status" value="1"/>
</dbReference>
<dbReference type="EMBL" id="GIBP01005012">
    <property type="protein sequence ID" value="NDV33981.1"/>
    <property type="molecule type" value="Transcribed_RNA"/>
</dbReference>
<evidence type="ECO:0000256" key="3">
    <source>
        <dbReference type="ARBA" id="ARBA00004603"/>
    </source>
</evidence>
<keyword evidence="5" id="KW-0968">Cytoplasmic vesicle</keyword>
<evidence type="ECO:0000256" key="4">
    <source>
        <dbReference type="ARBA" id="ARBA00022753"/>
    </source>
</evidence>
<dbReference type="GO" id="GO:0005769">
    <property type="term" value="C:early endosome"/>
    <property type="evidence" value="ECO:0007669"/>
    <property type="project" value="UniProtKB-SubCell"/>
</dbReference>
<name>A0A6B2LAL5_9EUKA</name>
<dbReference type="GO" id="GO:0005770">
    <property type="term" value="C:late endosome"/>
    <property type="evidence" value="ECO:0007669"/>
    <property type="project" value="UniProtKB-SubCell"/>
</dbReference>
<evidence type="ECO:0000256" key="2">
    <source>
        <dbReference type="ARBA" id="ARBA00004541"/>
    </source>
</evidence>
<dbReference type="GO" id="GO:0006886">
    <property type="term" value="P:intracellular protein transport"/>
    <property type="evidence" value="ECO:0007669"/>
    <property type="project" value="TreeGrafter"/>
</dbReference>